<sequence length="304" mass="31987">MQAAAVRWCTDVAGQRARRPLDGAAPAAVFAAVEAGALQPLSARAFVLATWSTGQGRPGQPHQGGQALYSVPWRLIGQRLDARETWTTVLVFHNGQLVATHGRADNGKRTDMSHYPPEKIAFAMRTPAWCRRRVGEIGPAASAAIAALLEVGALFRLRSAQGVLGLADKHGREWLELACAKAIAAGDPSYRTIKGILGAGAETDPPPPPTGDGGASAHLHGPAALFGNVYPLPSRDGGEGDAPAEEVETLADVGEATRQRVPVIAERLRATVPSRMAAVGLADTCYPAWRAVLLRRRTLLGEGG</sequence>
<dbReference type="Proteomes" id="UP001500620">
    <property type="component" value="Unassembled WGS sequence"/>
</dbReference>
<protein>
    <recommendedName>
        <fullName evidence="2">Transposase for insertion sequence element IS21-like C-terminal domain-containing protein</fullName>
    </recommendedName>
</protein>
<dbReference type="PANTHER" id="PTHR35004">
    <property type="entry name" value="TRANSPOSASE RV3428C-RELATED"/>
    <property type="match status" value="1"/>
</dbReference>
<dbReference type="PANTHER" id="PTHR35004:SF8">
    <property type="entry name" value="TRANSPOSASE RV3428C-RELATED"/>
    <property type="match status" value="1"/>
</dbReference>
<comment type="caution">
    <text evidence="3">The sequence shown here is derived from an EMBL/GenBank/DDBJ whole genome shotgun (WGS) entry which is preliminary data.</text>
</comment>
<evidence type="ECO:0000259" key="2">
    <source>
        <dbReference type="Pfam" id="PF22483"/>
    </source>
</evidence>
<organism evidence="3 4">
    <name type="scientific">Dactylosporangium darangshiense</name>
    <dbReference type="NCBI Taxonomy" id="579108"/>
    <lineage>
        <taxon>Bacteria</taxon>
        <taxon>Bacillati</taxon>
        <taxon>Actinomycetota</taxon>
        <taxon>Actinomycetes</taxon>
        <taxon>Micromonosporales</taxon>
        <taxon>Micromonosporaceae</taxon>
        <taxon>Dactylosporangium</taxon>
    </lineage>
</organism>
<evidence type="ECO:0000256" key="1">
    <source>
        <dbReference type="SAM" id="MobiDB-lite"/>
    </source>
</evidence>
<evidence type="ECO:0000313" key="3">
    <source>
        <dbReference type="EMBL" id="GAA4263365.1"/>
    </source>
</evidence>
<evidence type="ECO:0000313" key="4">
    <source>
        <dbReference type="Proteomes" id="UP001500620"/>
    </source>
</evidence>
<dbReference type="Pfam" id="PF22483">
    <property type="entry name" value="Mu-transpos_C_2"/>
    <property type="match status" value="1"/>
</dbReference>
<gene>
    <name evidence="3" type="ORF">GCM10022255_107260</name>
</gene>
<accession>A0ABP8DTK4</accession>
<keyword evidence="4" id="KW-1185">Reference proteome</keyword>
<dbReference type="RefSeq" id="WP_380139312.1">
    <property type="nucleotide sequence ID" value="NZ_JBHTFY010000001.1"/>
</dbReference>
<proteinExistence type="predicted"/>
<name>A0ABP8DTK4_9ACTN</name>
<feature type="region of interest" description="Disordered" evidence="1">
    <location>
        <begin position="199"/>
        <end position="218"/>
    </location>
</feature>
<feature type="domain" description="Transposase for insertion sequence element IS21-like C-terminal" evidence="2">
    <location>
        <begin position="68"/>
        <end position="105"/>
    </location>
</feature>
<reference evidence="4" key="1">
    <citation type="journal article" date="2019" name="Int. J. Syst. Evol. Microbiol.">
        <title>The Global Catalogue of Microorganisms (GCM) 10K type strain sequencing project: providing services to taxonomists for standard genome sequencing and annotation.</title>
        <authorList>
            <consortium name="The Broad Institute Genomics Platform"/>
            <consortium name="The Broad Institute Genome Sequencing Center for Infectious Disease"/>
            <person name="Wu L."/>
            <person name="Ma J."/>
        </authorList>
    </citation>
    <scope>NUCLEOTIDE SEQUENCE [LARGE SCALE GENOMIC DNA]</scope>
    <source>
        <strain evidence="4">JCM 17441</strain>
    </source>
</reference>
<dbReference type="InterPro" id="IPR054353">
    <property type="entry name" value="IstA-like_C"/>
</dbReference>
<dbReference type="EMBL" id="BAABAT010000067">
    <property type="protein sequence ID" value="GAA4263365.1"/>
    <property type="molecule type" value="Genomic_DNA"/>
</dbReference>